<proteinExistence type="predicted"/>
<evidence type="ECO:0000313" key="2">
    <source>
        <dbReference type="Proteomes" id="UP000653674"/>
    </source>
</evidence>
<comment type="caution">
    <text evidence="1">The sequence shown here is derived from an EMBL/GenBank/DDBJ whole genome shotgun (WGS) entry which is preliminary data.</text>
</comment>
<gene>
    <name evidence="1" type="ORF">Pfl04_34800</name>
</gene>
<organism evidence="1 2">
    <name type="scientific">Planosporangium flavigriseum</name>
    <dbReference type="NCBI Taxonomy" id="373681"/>
    <lineage>
        <taxon>Bacteria</taxon>
        <taxon>Bacillati</taxon>
        <taxon>Actinomycetota</taxon>
        <taxon>Actinomycetes</taxon>
        <taxon>Micromonosporales</taxon>
        <taxon>Micromonosporaceae</taxon>
        <taxon>Planosporangium</taxon>
    </lineage>
</organism>
<reference evidence="1" key="1">
    <citation type="submission" date="2021-01" db="EMBL/GenBank/DDBJ databases">
        <title>Whole genome shotgun sequence of Planosporangium flavigriseum NBRC 105377.</title>
        <authorList>
            <person name="Komaki H."/>
            <person name="Tamura T."/>
        </authorList>
    </citation>
    <scope>NUCLEOTIDE SEQUENCE</scope>
    <source>
        <strain evidence="1">NBRC 105377</strain>
    </source>
</reference>
<accession>A0A8J3PM17</accession>
<dbReference type="RefSeq" id="WP_168078183.1">
    <property type="nucleotide sequence ID" value="NZ_BAAAQJ010000007.1"/>
</dbReference>
<evidence type="ECO:0008006" key="3">
    <source>
        <dbReference type="Google" id="ProtNLM"/>
    </source>
</evidence>
<protein>
    <recommendedName>
        <fullName evidence="3">HD domain-containing protein</fullName>
    </recommendedName>
</protein>
<dbReference type="SUPFAM" id="SSF109604">
    <property type="entry name" value="HD-domain/PDEase-like"/>
    <property type="match status" value="1"/>
</dbReference>
<name>A0A8J3PM17_9ACTN</name>
<dbReference type="Gene3D" id="1.10.3210.10">
    <property type="entry name" value="Hypothetical protein af1432"/>
    <property type="match status" value="1"/>
</dbReference>
<dbReference type="EMBL" id="BONU01000026">
    <property type="protein sequence ID" value="GIG75076.1"/>
    <property type="molecule type" value="Genomic_DNA"/>
</dbReference>
<keyword evidence="2" id="KW-1185">Reference proteome</keyword>
<evidence type="ECO:0000313" key="1">
    <source>
        <dbReference type="EMBL" id="GIG75076.1"/>
    </source>
</evidence>
<dbReference type="AlphaFoldDB" id="A0A8J3PM17"/>
<dbReference type="Proteomes" id="UP000653674">
    <property type="component" value="Unassembled WGS sequence"/>
</dbReference>
<sequence>MIDGAPALAHAVDVALALGRHVPDAAPELVAAVLLHDSPEFAPSDIGLDTTLTTRLGAEVTRVVRAMEREHIVMAERAVPDVGTGDLWVTWASAADKLVSLRSILRRAARSADQAAYWRTRTAFVARVPYFRAFHTRTAPHLPARMSEELERLVTRAERTTGRA</sequence>